<feature type="compositionally biased region" description="Acidic residues" evidence="1">
    <location>
        <begin position="108"/>
        <end position="122"/>
    </location>
</feature>
<evidence type="ECO:0000313" key="7">
    <source>
        <dbReference type="EMBL" id="CAF3865233.1"/>
    </source>
</evidence>
<dbReference type="Proteomes" id="UP000681967">
    <property type="component" value="Unassembled WGS sequence"/>
</dbReference>
<reference evidence="4" key="1">
    <citation type="submission" date="2021-02" db="EMBL/GenBank/DDBJ databases">
        <authorList>
            <person name="Nowell W R."/>
        </authorList>
    </citation>
    <scope>NUCLEOTIDE SEQUENCE</scope>
</reference>
<comment type="caution">
    <text evidence="4">The sequence shown here is derived from an EMBL/GenBank/DDBJ whole genome shotgun (WGS) entry which is preliminary data.</text>
</comment>
<feature type="region of interest" description="Disordered" evidence="1">
    <location>
        <begin position="108"/>
        <end position="137"/>
    </location>
</feature>
<dbReference type="EMBL" id="CAJOBJ010000132">
    <property type="protein sequence ID" value="CAF3797785.1"/>
    <property type="molecule type" value="Genomic_DNA"/>
</dbReference>
<dbReference type="EMBL" id="CAJNRE010019773">
    <property type="protein sequence ID" value="CAF2208119.1"/>
    <property type="molecule type" value="Genomic_DNA"/>
</dbReference>
<dbReference type="EMBL" id="CAJNOV010007779">
    <property type="protein sequence ID" value="CAF1298175.1"/>
    <property type="molecule type" value="Genomic_DNA"/>
</dbReference>
<protein>
    <submittedName>
        <fullName evidence="4">Uncharacterized protein</fullName>
    </submittedName>
</protein>
<accession>A0A816ZF30</accession>
<name>A0A816ZF30_9BILA</name>
<organism evidence="4 8">
    <name type="scientific">Rotaria magnacalcarata</name>
    <dbReference type="NCBI Taxonomy" id="392030"/>
    <lineage>
        <taxon>Eukaryota</taxon>
        <taxon>Metazoa</taxon>
        <taxon>Spiralia</taxon>
        <taxon>Gnathifera</taxon>
        <taxon>Rotifera</taxon>
        <taxon>Eurotatoria</taxon>
        <taxon>Bdelloidea</taxon>
        <taxon>Philodinida</taxon>
        <taxon>Philodinidae</taxon>
        <taxon>Rotaria</taxon>
    </lineage>
</organism>
<dbReference type="Proteomes" id="UP000663834">
    <property type="component" value="Unassembled WGS sequence"/>
</dbReference>
<dbReference type="AlphaFoldDB" id="A0A816ZF30"/>
<dbReference type="Proteomes" id="UP000663855">
    <property type="component" value="Unassembled WGS sequence"/>
</dbReference>
<sequence length="152" mass="17295">MSTPKYSQIDTKPLRSNIMDLRDDAFYYLIRQISGKLVAGLLAFQECIGVDSFPGSSTSIVQLTVKTLENTILQAYSYTSRLVRHVNMYQQHQILSLRKLSKLDLDYDSDSDDSRGEEDEDTTGNCTDKEDSSENDKDYVSNHLFKVISTTF</sequence>
<dbReference type="Proteomes" id="UP000676336">
    <property type="component" value="Unassembled WGS sequence"/>
</dbReference>
<dbReference type="EMBL" id="CAJOBI010001138">
    <property type="protein sequence ID" value="CAF3865233.1"/>
    <property type="molecule type" value="Genomic_DNA"/>
</dbReference>
<evidence type="ECO:0000313" key="5">
    <source>
        <dbReference type="EMBL" id="CAF3797785.1"/>
    </source>
</evidence>
<dbReference type="Proteomes" id="UP000681720">
    <property type="component" value="Unassembled WGS sequence"/>
</dbReference>
<proteinExistence type="predicted"/>
<evidence type="ECO:0000256" key="1">
    <source>
        <dbReference type="SAM" id="MobiDB-lite"/>
    </source>
</evidence>
<evidence type="ECO:0000313" key="2">
    <source>
        <dbReference type="EMBL" id="CAF1298175.1"/>
    </source>
</evidence>
<gene>
    <name evidence="6" type="ORF">BYL167_LOCUS5470</name>
    <name evidence="2" type="ORF">CJN711_LOCUS16787</name>
    <name evidence="5" type="ORF">GIL414_LOCUS913</name>
    <name evidence="3" type="ORF">KQP761_LOCUS6383</name>
    <name evidence="4" type="ORF">MBJ925_LOCUS35731</name>
    <name evidence="7" type="ORF">SMN809_LOCUS4771</name>
</gene>
<evidence type="ECO:0000313" key="3">
    <source>
        <dbReference type="EMBL" id="CAF1333821.1"/>
    </source>
</evidence>
<dbReference type="EMBL" id="CAJNOW010001870">
    <property type="protein sequence ID" value="CAF1333821.1"/>
    <property type="molecule type" value="Genomic_DNA"/>
</dbReference>
<dbReference type="EMBL" id="CAJOBH010001251">
    <property type="protein sequence ID" value="CAF3844207.1"/>
    <property type="molecule type" value="Genomic_DNA"/>
</dbReference>
<dbReference type="OrthoDB" id="10486273at2759"/>
<evidence type="ECO:0000313" key="4">
    <source>
        <dbReference type="EMBL" id="CAF2208119.1"/>
    </source>
</evidence>
<feature type="compositionally biased region" description="Basic and acidic residues" evidence="1">
    <location>
        <begin position="127"/>
        <end position="137"/>
    </location>
</feature>
<dbReference type="Proteomes" id="UP000663824">
    <property type="component" value="Unassembled WGS sequence"/>
</dbReference>
<evidence type="ECO:0000313" key="6">
    <source>
        <dbReference type="EMBL" id="CAF3844207.1"/>
    </source>
</evidence>
<evidence type="ECO:0000313" key="8">
    <source>
        <dbReference type="Proteomes" id="UP000663824"/>
    </source>
</evidence>